<keyword evidence="2" id="KW-1185">Reference proteome</keyword>
<dbReference type="EMBL" id="QBIY01004698">
    <property type="protein sequence ID" value="RXN38603.1"/>
    <property type="molecule type" value="Genomic_DNA"/>
</dbReference>
<protein>
    <submittedName>
        <fullName evidence="1">Interferon alpha-3-like protein</fullName>
    </submittedName>
</protein>
<dbReference type="PANTHER" id="PTHR47331:SF1">
    <property type="entry name" value="GAG-LIKE PROTEIN"/>
    <property type="match status" value="1"/>
</dbReference>
<name>A0A498P319_LABRO</name>
<organism evidence="1 2">
    <name type="scientific">Labeo rohita</name>
    <name type="common">Indian major carp</name>
    <name type="synonym">Cyprinus rohita</name>
    <dbReference type="NCBI Taxonomy" id="84645"/>
    <lineage>
        <taxon>Eukaryota</taxon>
        <taxon>Metazoa</taxon>
        <taxon>Chordata</taxon>
        <taxon>Craniata</taxon>
        <taxon>Vertebrata</taxon>
        <taxon>Euteleostomi</taxon>
        <taxon>Actinopterygii</taxon>
        <taxon>Neopterygii</taxon>
        <taxon>Teleostei</taxon>
        <taxon>Ostariophysi</taxon>
        <taxon>Cypriniformes</taxon>
        <taxon>Cyprinidae</taxon>
        <taxon>Labeoninae</taxon>
        <taxon>Labeonini</taxon>
        <taxon>Labeo</taxon>
    </lineage>
</organism>
<dbReference type="PANTHER" id="PTHR47331">
    <property type="entry name" value="PHD-TYPE DOMAIN-CONTAINING PROTEIN"/>
    <property type="match status" value="1"/>
</dbReference>
<dbReference type="AlphaFoldDB" id="A0A498P319"/>
<evidence type="ECO:0000313" key="1">
    <source>
        <dbReference type="EMBL" id="RXN38603.1"/>
    </source>
</evidence>
<evidence type="ECO:0000313" key="2">
    <source>
        <dbReference type="Proteomes" id="UP000290572"/>
    </source>
</evidence>
<dbReference type="Proteomes" id="UP000290572">
    <property type="component" value="Unassembled WGS sequence"/>
</dbReference>
<sequence length="371" mass="43047">MQDIETVLNKEDPVIARLRELSALLSEKEETLLELDVGIEEGTDTEDLENEIGDVEEYKERMIPDNITLQYSRQRGTSDEWKVSEVMEFLQKEILSRERTMQLIKSAPVTAKRNTVKLTLKNVWQKGQKIEIETLETPQVCTAVMKIPESLIITMKQTENPEALLQFEKTTQYCCNKDGRYKVELPWRPDKPELPDDYRTAKKRFEGLKRQLQSDLVLRHRYNEVVNDYLEQGIEDMAEEDSSPTAVKYYMSHHTVLWEDKMMSTASMDLCKWTTNSPELKEKWKTTTTEPETETPGAILKVLGLVLRTEMDDFVFDLTALLDAVAKRENTKRRVLKLSARIFDPIVPIVSFRCACEMPFSRDVDLRPQLG</sequence>
<reference evidence="1 2" key="1">
    <citation type="submission" date="2018-03" db="EMBL/GenBank/DDBJ databases">
        <title>Draft genome sequence of Rohu Carp (Labeo rohita).</title>
        <authorList>
            <person name="Das P."/>
            <person name="Kushwaha B."/>
            <person name="Joshi C.G."/>
            <person name="Kumar D."/>
            <person name="Nagpure N.S."/>
            <person name="Sahoo L."/>
            <person name="Das S.P."/>
            <person name="Bit A."/>
            <person name="Patnaik S."/>
            <person name="Meher P.K."/>
            <person name="Jayasankar P."/>
            <person name="Koringa P.G."/>
            <person name="Patel N.V."/>
            <person name="Hinsu A.T."/>
            <person name="Kumar R."/>
            <person name="Pandey M."/>
            <person name="Agarwal S."/>
            <person name="Srivastava S."/>
            <person name="Singh M."/>
            <person name="Iquebal M.A."/>
            <person name="Jaiswal S."/>
            <person name="Angadi U.B."/>
            <person name="Kumar N."/>
            <person name="Raza M."/>
            <person name="Shah T.M."/>
            <person name="Rai A."/>
            <person name="Jena J.K."/>
        </authorList>
    </citation>
    <scope>NUCLEOTIDE SEQUENCE [LARGE SCALE GENOMIC DNA]</scope>
    <source>
        <strain evidence="1">DASCIFA01</strain>
        <tissue evidence="1">Testis</tissue>
    </source>
</reference>
<comment type="caution">
    <text evidence="1">The sequence shown here is derived from an EMBL/GenBank/DDBJ whole genome shotgun (WGS) entry which is preliminary data.</text>
</comment>
<proteinExistence type="predicted"/>
<accession>A0A498P319</accession>
<gene>
    <name evidence="1" type="ORF">ROHU_000974</name>
</gene>